<keyword evidence="1" id="KW-0175">Coiled coil</keyword>
<evidence type="ECO:0000313" key="3">
    <source>
        <dbReference type="Proteomes" id="UP000192738"/>
    </source>
</evidence>
<dbReference type="EMBL" id="FWXI01000006">
    <property type="protein sequence ID" value="SMC67320.1"/>
    <property type="molecule type" value="Genomic_DNA"/>
</dbReference>
<dbReference type="OrthoDB" id="3034637at2"/>
<reference evidence="2 3" key="1">
    <citation type="submission" date="2017-04" db="EMBL/GenBank/DDBJ databases">
        <authorList>
            <person name="Afonso C.L."/>
            <person name="Miller P.J."/>
            <person name="Scott M.A."/>
            <person name="Spackman E."/>
            <person name="Goraichik I."/>
            <person name="Dimitrov K.M."/>
            <person name="Suarez D.L."/>
            <person name="Swayne D.E."/>
        </authorList>
    </citation>
    <scope>NUCLEOTIDE SEQUENCE [LARGE SCALE GENOMIC DNA]</scope>
    <source>
        <strain evidence="2 3">DSM 5090</strain>
    </source>
</reference>
<dbReference type="RefSeq" id="WP_084575481.1">
    <property type="nucleotide sequence ID" value="NZ_CP155572.1"/>
</dbReference>
<accession>A0A1W2B3F1</accession>
<feature type="coiled-coil region" evidence="1">
    <location>
        <begin position="48"/>
        <end position="114"/>
    </location>
</feature>
<gene>
    <name evidence="2" type="ORF">SAMN04488500_106287</name>
</gene>
<name>A0A1W2B3F1_9FIRM</name>
<dbReference type="AlphaFoldDB" id="A0A1W2B3F1"/>
<evidence type="ECO:0008006" key="4">
    <source>
        <dbReference type="Google" id="ProtNLM"/>
    </source>
</evidence>
<dbReference type="STRING" id="112901.SAMN04488500_106287"/>
<dbReference type="Proteomes" id="UP000192738">
    <property type="component" value="Unassembled WGS sequence"/>
</dbReference>
<keyword evidence="3" id="KW-1185">Reference proteome</keyword>
<evidence type="ECO:0000256" key="1">
    <source>
        <dbReference type="SAM" id="Coils"/>
    </source>
</evidence>
<protein>
    <recommendedName>
        <fullName evidence="4">ATPase</fullName>
    </recommendedName>
</protein>
<evidence type="ECO:0000313" key="2">
    <source>
        <dbReference type="EMBL" id="SMC67320.1"/>
    </source>
</evidence>
<organism evidence="2 3">
    <name type="scientific">Sporomusa malonica</name>
    <dbReference type="NCBI Taxonomy" id="112901"/>
    <lineage>
        <taxon>Bacteria</taxon>
        <taxon>Bacillati</taxon>
        <taxon>Bacillota</taxon>
        <taxon>Negativicutes</taxon>
        <taxon>Selenomonadales</taxon>
        <taxon>Sporomusaceae</taxon>
        <taxon>Sporomusa</taxon>
    </lineage>
</organism>
<proteinExistence type="predicted"/>
<sequence>MSIEKLLDDMENMLVEAARVPFTNKRVVEEDDLAKFLDEFRERLPKELDEAKQIIAARQRIFDEAQREAQNIVEQAKAYVIKLTDENIINKQAQEQANELVAQSRKTARDLQEDAVVYADEVFKHIAAHLEKTLDVVRQGHRELQQNKNGQGK</sequence>